<evidence type="ECO:0000256" key="7">
    <source>
        <dbReference type="ARBA" id="ARBA00023315"/>
    </source>
</evidence>
<proteinExistence type="inferred from homology"/>
<comment type="pathway">
    <text evidence="2 9">Amine and polyamine biosynthesis; ectoine biosynthesis; L-ectoine from L-aspartate 4-semialdehyde: step 2/3.</text>
</comment>
<dbReference type="OrthoDB" id="2436196at2"/>
<dbReference type="Gene3D" id="3.40.630.30">
    <property type="match status" value="1"/>
</dbReference>
<sequence>MSSSLSETGVAAPPEWTLASKDSVVHRNSWGPFLRRPESTDALAMHKLVADTEVLDLNSTYTYLLMATDFADTTIVADRDGDLCGLITGYHPPTRPDVLFVWQVAVARSAQGTGLAGTMLDSLVGRVHRARCGHPVTVEATVAPSNSASRALFGGFARRHGVPLVERPHFTAAQLDAAGAHDDEPILRIGPIVTSRDS</sequence>
<dbReference type="HOGENOM" id="CLU_111896_0_0_11"/>
<dbReference type="STRING" id="350054.Mflv_4832"/>
<feature type="domain" description="N-acetyltransferase" evidence="10">
    <location>
        <begin position="32"/>
        <end position="177"/>
    </location>
</feature>
<name>A4TEY0_MYCGI</name>
<keyword evidence="6 9" id="KW-0808">Transferase</keyword>
<reference evidence="11" key="1">
    <citation type="submission" date="2007-04" db="EMBL/GenBank/DDBJ databases">
        <authorList>
            <consortium name="US DOE Joint Genome Institute"/>
            <person name="Copeland A."/>
            <person name="Lucas S."/>
            <person name="Lapidus A."/>
            <person name="Barry K."/>
            <person name="Detter J.C."/>
            <person name="Glavina del Rio T."/>
            <person name="Hammon N."/>
            <person name="Israni S."/>
            <person name="Dalin E."/>
            <person name="Tice H."/>
            <person name="Pitluck S."/>
            <person name="Chain P."/>
            <person name="Malfatti S."/>
            <person name="Shin M."/>
            <person name="Vergez L."/>
            <person name="Schmutz J."/>
            <person name="Larimer F."/>
            <person name="Land M."/>
            <person name="Hauser L."/>
            <person name="Kyrpides N."/>
            <person name="Mikhailova N."/>
            <person name="Miller C."/>
            <person name="Richardson P."/>
        </authorList>
    </citation>
    <scope>NUCLEOTIDE SEQUENCE</scope>
    <source>
        <strain evidence="11">PYR-GCK</strain>
    </source>
</reference>
<evidence type="ECO:0000256" key="3">
    <source>
        <dbReference type="ARBA" id="ARBA00010712"/>
    </source>
</evidence>
<dbReference type="EMBL" id="CP000656">
    <property type="protein sequence ID" value="ABP47300.1"/>
    <property type="molecule type" value="Genomic_DNA"/>
</dbReference>
<evidence type="ECO:0000256" key="8">
    <source>
        <dbReference type="ARBA" id="ARBA00048924"/>
    </source>
</evidence>
<dbReference type="UniPathway" id="UPA00067">
    <property type="reaction ID" value="UER00122"/>
</dbReference>
<protein>
    <recommendedName>
        <fullName evidence="5 9">L-2,4-diaminobutyric acid acetyltransferase</fullName>
        <shortName evidence="9">DABA acetyltransferase</shortName>
        <ecNumber evidence="4 9">2.3.1.178</ecNumber>
    </recommendedName>
</protein>
<comment type="catalytic activity">
    <reaction evidence="8 9">
        <text>L-2,4-diaminobutanoate + acetyl-CoA = (2S)-4-acetamido-2-aminobutanoate + CoA + H(+)</text>
        <dbReference type="Rhea" id="RHEA:16901"/>
        <dbReference type="ChEBI" id="CHEBI:15378"/>
        <dbReference type="ChEBI" id="CHEBI:57287"/>
        <dbReference type="ChEBI" id="CHEBI:57288"/>
        <dbReference type="ChEBI" id="CHEBI:58761"/>
        <dbReference type="ChEBI" id="CHEBI:58929"/>
        <dbReference type="EC" id="2.3.1.178"/>
    </reaction>
</comment>
<evidence type="ECO:0000256" key="4">
    <source>
        <dbReference type="ARBA" id="ARBA00012355"/>
    </source>
</evidence>
<dbReference type="eggNOG" id="COG0456">
    <property type="taxonomic scope" value="Bacteria"/>
</dbReference>
<dbReference type="EC" id="2.3.1.178" evidence="4 9"/>
<dbReference type="AlphaFoldDB" id="A4TEY0"/>
<dbReference type="PROSITE" id="PS51186">
    <property type="entry name" value="GNAT"/>
    <property type="match status" value="1"/>
</dbReference>
<reference evidence="11" key="2">
    <citation type="journal article" date="2013" name="PLoS ONE">
        <title>A Gene Expression Study of the Activities of Aromatic Ring-Cleavage Dioxygenases in Mycobacterium gilvum PYR-GCK to Changes in Salinity and pH during Pyrene Degradation.</title>
        <authorList>
            <person name="Badejo A.C."/>
            <person name="Badejo A.O."/>
            <person name="Shin K.H."/>
            <person name="Chai Y.G."/>
        </authorList>
    </citation>
    <scope>NUCLEOTIDE SEQUENCE [LARGE SCALE GENOMIC DNA]</scope>
    <source>
        <strain evidence="11">PYR-GCK</strain>
    </source>
</reference>
<comment type="function">
    <text evidence="1 9">Catalyzes the acetylation of L-2,4-diaminobutyrate (DABA) to gamma-N-acetyl-alpha,gamma-diaminobutyric acid (ADABA) with acetyl coenzyme A.</text>
</comment>
<evidence type="ECO:0000313" key="11">
    <source>
        <dbReference type="EMBL" id="ABP47300.1"/>
    </source>
</evidence>
<comment type="similarity">
    <text evidence="3 9">Belongs to the acetyltransferase family. EctA subfamily.</text>
</comment>
<evidence type="ECO:0000256" key="1">
    <source>
        <dbReference type="ARBA" id="ARBA00003741"/>
    </source>
</evidence>
<evidence type="ECO:0000256" key="9">
    <source>
        <dbReference type="RuleBase" id="RU365045"/>
    </source>
</evidence>
<evidence type="ECO:0000256" key="6">
    <source>
        <dbReference type="ARBA" id="ARBA00022679"/>
    </source>
</evidence>
<dbReference type="InterPro" id="IPR000182">
    <property type="entry name" value="GNAT_dom"/>
</dbReference>
<dbReference type="InterPro" id="IPR016181">
    <property type="entry name" value="Acyl_CoA_acyltransferase"/>
</dbReference>
<dbReference type="NCBIfam" id="TIGR02406">
    <property type="entry name" value="ectoine_EctA"/>
    <property type="match status" value="1"/>
</dbReference>
<evidence type="ECO:0000256" key="5">
    <source>
        <dbReference type="ARBA" id="ARBA00017935"/>
    </source>
</evidence>
<dbReference type="Pfam" id="PF00583">
    <property type="entry name" value="Acetyltransf_1"/>
    <property type="match status" value="1"/>
</dbReference>
<dbReference type="GO" id="GO:0019491">
    <property type="term" value="P:ectoine biosynthetic process"/>
    <property type="evidence" value="ECO:0007669"/>
    <property type="project" value="UniProtKB-UniPathway"/>
</dbReference>
<dbReference type="InterPro" id="IPR012772">
    <property type="entry name" value="Ectoine_EctA"/>
</dbReference>
<organism evidence="11">
    <name type="scientific">Mycolicibacterium gilvum (strain PYR-GCK)</name>
    <name type="common">Mycobacterium gilvum (strain PYR-GCK)</name>
    <dbReference type="NCBI Taxonomy" id="350054"/>
    <lineage>
        <taxon>Bacteria</taxon>
        <taxon>Bacillati</taxon>
        <taxon>Actinomycetota</taxon>
        <taxon>Actinomycetes</taxon>
        <taxon>Mycobacteriales</taxon>
        <taxon>Mycobacteriaceae</taxon>
        <taxon>Mycolicibacterium</taxon>
    </lineage>
</organism>
<dbReference type="CDD" id="cd04301">
    <property type="entry name" value="NAT_SF"/>
    <property type="match status" value="1"/>
</dbReference>
<evidence type="ECO:0000256" key="2">
    <source>
        <dbReference type="ARBA" id="ARBA00004978"/>
    </source>
</evidence>
<gene>
    <name evidence="9" type="primary">ectA</name>
    <name evidence="11" type="ordered locus">Mflv_4832</name>
</gene>
<evidence type="ECO:0000259" key="10">
    <source>
        <dbReference type="PROSITE" id="PS51186"/>
    </source>
</evidence>
<accession>A4TEY0</accession>
<keyword evidence="7 9" id="KW-0012">Acyltransferase</keyword>
<dbReference type="KEGG" id="mgi:Mflv_4832"/>
<dbReference type="SUPFAM" id="SSF55729">
    <property type="entry name" value="Acyl-CoA N-acyltransferases (Nat)"/>
    <property type="match status" value="1"/>
</dbReference>
<dbReference type="GO" id="GO:0033816">
    <property type="term" value="F:diaminobutyrate acetyltransferase activity"/>
    <property type="evidence" value="ECO:0007669"/>
    <property type="project" value="UniProtKB-EC"/>
</dbReference>